<keyword evidence="1" id="KW-0808">Transferase</keyword>
<gene>
    <name evidence="1" type="ORF">C2E20_8531</name>
</gene>
<dbReference type="Proteomes" id="UP000239649">
    <property type="component" value="Unassembled WGS sequence"/>
</dbReference>
<protein>
    <submittedName>
        <fullName evidence="1">PAS domain-containing sensor histidine kinase isoform B</fullName>
    </submittedName>
</protein>
<sequence length="220" mass="22881">MWGTHSTAHLAADSNAAPFIDKMRRSFHLSVKQLNLSSEQAHAAASRAVNKRINRWLEPLYGYSAEEELGTLSPDALTEVIERGISAGTLGGSAKSVTGGARQVACNPALVAAVAESLGLQQKDVREAATRLAALEPVADAAAPMGQLPAELQHLFTPGLWEVPLLPLPLGVEGGLTPHAAAAAAGTPFGTFAAADQLSNLMQLGASELPPRGQARLRQG</sequence>
<evidence type="ECO:0000313" key="1">
    <source>
        <dbReference type="EMBL" id="PSC67819.1"/>
    </source>
</evidence>
<dbReference type="AlphaFoldDB" id="A0A2P6V149"/>
<keyword evidence="1" id="KW-0418">Kinase</keyword>
<reference evidence="1 2" key="1">
    <citation type="journal article" date="2018" name="Plant J.">
        <title>Genome sequences of Chlorella sorokiniana UTEX 1602 and Micractinium conductrix SAG 241.80: implications to maltose excretion by a green alga.</title>
        <authorList>
            <person name="Arriola M.B."/>
            <person name="Velmurugan N."/>
            <person name="Zhang Y."/>
            <person name="Plunkett M.H."/>
            <person name="Hondzo H."/>
            <person name="Barney B.M."/>
        </authorList>
    </citation>
    <scope>NUCLEOTIDE SEQUENCE [LARGE SCALE GENOMIC DNA]</scope>
    <source>
        <strain evidence="1 2">SAG 241.80</strain>
    </source>
</reference>
<proteinExistence type="predicted"/>
<keyword evidence="2" id="KW-1185">Reference proteome</keyword>
<dbReference type="GO" id="GO:0016301">
    <property type="term" value="F:kinase activity"/>
    <property type="evidence" value="ECO:0007669"/>
    <property type="project" value="UniProtKB-KW"/>
</dbReference>
<dbReference type="EMBL" id="LHPF02000047">
    <property type="protein sequence ID" value="PSC67819.1"/>
    <property type="molecule type" value="Genomic_DNA"/>
</dbReference>
<comment type="caution">
    <text evidence="1">The sequence shown here is derived from an EMBL/GenBank/DDBJ whole genome shotgun (WGS) entry which is preliminary data.</text>
</comment>
<dbReference type="OrthoDB" id="521128at2759"/>
<name>A0A2P6V149_9CHLO</name>
<evidence type="ECO:0000313" key="2">
    <source>
        <dbReference type="Proteomes" id="UP000239649"/>
    </source>
</evidence>
<accession>A0A2P6V149</accession>
<organism evidence="1 2">
    <name type="scientific">Micractinium conductrix</name>
    <dbReference type="NCBI Taxonomy" id="554055"/>
    <lineage>
        <taxon>Eukaryota</taxon>
        <taxon>Viridiplantae</taxon>
        <taxon>Chlorophyta</taxon>
        <taxon>core chlorophytes</taxon>
        <taxon>Trebouxiophyceae</taxon>
        <taxon>Chlorellales</taxon>
        <taxon>Chlorellaceae</taxon>
        <taxon>Chlorella clade</taxon>
        <taxon>Micractinium</taxon>
    </lineage>
</organism>